<feature type="domain" description="DUF397" evidence="1">
    <location>
        <begin position="6"/>
        <end position="62"/>
    </location>
</feature>
<organism evidence="2 3">
    <name type="scientific">Nocardia terpenica</name>
    <dbReference type="NCBI Taxonomy" id="455432"/>
    <lineage>
        <taxon>Bacteria</taxon>
        <taxon>Bacillati</taxon>
        <taxon>Actinomycetota</taxon>
        <taxon>Actinomycetes</taxon>
        <taxon>Mycobacteriales</taxon>
        <taxon>Nocardiaceae</taxon>
        <taxon>Nocardia</taxon>
    </lineage>
</organism>
<reference evidence="2 3" key="1">
    <citation type="submission" date="2017-10" db="EMBL/GenBank/DDBJ databases">
        <title>Comparative genomics between pathogenic Norcardia.</title>
        <authorList>
            <person name="Zeng L."/>
        </authorList>
    </citation>
    <scope>NUCLEOTIDE SEQUENCE [LARGE SCALE GENOMIC DNA]</scope>
    <source>
        <strain evidence="2 3">NC_YFY_NT001</strain>
    </source>
</reference>
<gene>
    <name evidence="2" type="ORF">CRH09_07995</name>
</gene>
<dbReference type="EMBL" id="CP023778">
    <property type="protein sequence ID" value="ATL66160.1"/>
    <property type="molecule type" value="Genomic_DNA"/>
</dbReference>
<protein>
    <submittedName>
        <fullName evidence="2">DUF397 domain-containing protein</fullName>
    </submittedName>
</protein>
<proteinExistence type="predicted"/>
<dbReference type="InterPro" id="IPR007278">
    <property type="entry name" value="DUF397"/>
</dbReference>
<evidence type="ECO:0000313" key="3">
    <source>
        <dbReference type="Proteomes" id="UP000221961"/>
    </source>
</evidence>
<name>A0A291RFT5_9NOCA</name>
<sequence>MEVMDGWRKSSFSQGSDHCVEVQFTDAAVSIRDSKYLRNPANDPAAQPIITVPTEHWGMFLQLAAGRLEGDFPGLPSIERHDDGGVSIRSQDGITLSYTPAEWIAYVSGIRAGEFAAA</sequence>
<evidence type="ECO:0000259" key="1">
    <source>
        <dbReference type="Pfam" id="PF04149"/>
    </source>
</evidence>
<accession>A0A291RFT5</accession>
<dbReference type="AlphaFoldDB" id="A0A291RFT5"/>
<evidence type="ECO:0000313" key="2">
    <source>
        <dbReference type="EMBL" id="ATL66160.1"/>
    </source>
</evidence>
<dbReference type="Pfam" id="PF04149">
    <property type="entry name" value="DUF397"/>
    <property type="match status" value="1"/>
</dbReference>
<dbReference type="KEGG" id="ntp:CRH09_07995"/>
<dbReference type="Proteomes" id="UP000221961">
    <property type="component" value="Chromosome"/>
</dbReference>